<dbReference type="AlphaFoldDB" id="A0A0G1NMQ4"/>
<name>A0A0G1NMQ4_9BACT</name>
<proteinExistence type="predicted"/>
<dbReference type="PANTHER" id="PTHR15394">
    <property type="entry name" value="SERINE HYDROLASE RBBP9"/>
    <property type="match status" value="1"/>
</dbReference>
<dbReference type="InterPro" id="IPR010662">
    <property type="entry name" value="RBBP9/YdeN"/>
</dbReference>
<dbReference type="GO" id="GO:0016787">
    <property type="term" value="F:hydrolase activity"/>
    <property type="evidence" value="ECO:0007669"/>
    <property type="project" value="InterPro"/>
</dbReference>
<comment type="caution">
    <text evidence="1">The sequence shown here is derived from an EMBL/GenBank/DDBJ whole genome shotgun (WGS) entry which is preliminary data.</text>
</comment>
<gene>
    <name evidence="1" type="ORF">UX31_C0014G0012</name>
</gene>
<dbReference type="InterPro" id="IPR029058">
    <property type="entry name" value="AB_hydrolase_fold"/>
</dbReference>
<dbReference type="SUPFAM" id="SSF53474">
    <property type="entry name" value="alpha/beta-Hydrolases"/>
    <property type="match status" value="1"/>
</dbReference>
<accession>A0A0G1NMQ4</accession>
<evidence type="ECO:0000313" key="2">
    <source>
        <dbReference type="Proteomes" id="UP000034107"/>
    </source>
</evidence>
<organism evidence="1 2">
    <name type="scientific">Candidatus Nomurabacteria bacterium GW2011_GWA1_46_11</name>
    <dbReference type="NCBI Taxonomy" id="1618732"/>
    <lineage>
        <taxon>Bacteria</taxon>
        <taxon>Candidatus Nomuraibacteriota</taxon>
    </lineage>
</organism>
<evidence type="ECO:0000313" key="1">
    <source>
        <dbReference type="EMBL" id="KKU21716.1"/>
    </source>
</evidence>
<protein>
    <submittedName>
        <fullName evidence="1">Esterase</fullName>
    </submittedName>
</protein>
<dbReference type="Pfam" id="PF06821">
    <property type="entry name" value="Ser_hydrolase"/>
    <property type="match status" value="1"/>
</dbReference>
<dbReference type="PANTHER" id="PTHR15394:SF3">
    <property type="entry name" value="SERINE HYDROLASE RBBP9"/>
    <property type="match status" value="1"/>
</dbReference>
<dbReference type="EMBL" id="LCLS01000014">
    <property type="protein sequence ID" value="KKU21716.1"/>
    <property type="molecule type" value="Genomic_DNA"/>
</dbReference>
<dbReference type="Gene3D" id="3.40.50.1820">
    <property type="entry name" value="alpha/beta hydrolase"/>
    <property type="match status" value="1"/>
</dbReference>
<sequence>MKFVLIHGAFGNPEGNWFPELKSKLEALGQAVVVPQFPIEDYDTLLKKSQNAKIEKMTLANWLITFEREVLSKISKGEKICFIGHSLGCVFILQALEKYKLKLDSAIFVGAFLDCLPTEVWPYTKIIADFGKTDFEFEDFKKRIGDSYVIFSDSDPYVPNRQSRLFGKALDSSMIKLRNAGHMNSEVNLDEFSLVLDLCLTRLDLSYTQKYRFLNRKVGAYEYIYLNPGGGSIALDAKSSSKEGLFHFRDVQKEGFATQFTGFNDIYGSRSDYMKNSRQAAKRMTSFVRVILVEKIEDLKLPEWQDQMRYDLQSGIKIYLCLYNQVRDNAPEPDFGIWDNNHVVIGQFDWKSRKATKVVVDSTVSGLKLALKWRDEIMKKATPVSGISDMEKFIARHQDGKDIK</sequence>
<reference evidence="1 2" key="1">
    <citation type="journal article" date="2015" name="Nature">
        <title>rRNA introns, odd ribosomes, and small enigmatic genomes across a large radiation of phyla.</title>
        <authorList>
            <person name="Brown C.T."/>
            <person name="Hug L.A."/>
            <person name="Thomas B.C."/>
            <person name="Sharon I."/>
            <person name="Castelle C.J."/>
            <person name="Singh A."/>
            <person name="Wilkins M.J."/>
            <person name="Williams K.H."/>
            <person name="Banfield J.F."/>
        </authorList>
    </citation>
    <scope>NUCLEOTIDE SEQUENCE [LARGE SCALE GENOMIC DNA]</scope>
</reference>
<dbReference type="Proteomes" id="UP000034107">
    <property type="component" value="Unassembled WGS sequence"/>
</dbReference>